<accession>A0AC34GX96</accession>
<name>A0AC34GX96_9BILA</name>
<dbReference type="WBParaSite" id="ES5_v2.g9581.t1">
    <property type="protein sequence ID" value="ES5_v2.g9581.t1"/>
    <property type="gene ID" value="ES5_v2.g9581"/>
</dbReference>
<evidence type="ECO:0000313" key="2">
    <source>
        <dbReference type="WBParaSite" id="ES5_v2.g9581.t1"/>
    </source>
</evidence>
<sequence length="1085" mass="123184">MSDDERMSVASYQTDATNNDSTFRSPNISMRGRKRKPVFHDDGSEVSFTPTPKRGRGRGGAGGGGSVTRPRGQRQTPRTTPAKKLANIDESSLINVVKAGKGFDQVINRWINEYGGNRSAAIAKIQQLFLHSCGCRGIFHMMPEIDYPQVIRNMSDEFDEDCAEYPIIQSGPQWKKFRQFYETFLKSLINKCQGEIIFDNVFMDNVVQMLTGLADSHVRAFRHTATFAAMKISSALVDLVVKLVEIREKTNLQIETEKTKLKQRGTNQQLEVLLETKTMYDSKINDLSDMTSFLFKSVFVHRYRDIVPDIRCICVTELGQWMSTHPSYFLEDTYLKYVGWLLYDKQAEVRVKCITALLPLFDDFECIEKLEVFLSRFKDRLVSMIADKDIDVAVKACQLLTNILKSFPNLLEPKDCVPIYEQVYSANKQLAVASGEFLNSKFFEGSREGHNKELISDLILFYVEGEVHSHAAYLVDALLEISPIIKDWASMTEMLLSDECDQYDAALVEIMCAAIRQSSTGEPPSGRATSKRAAKDLKQIQEDRTRMSEVLIPSMARLLNRHIDDRDKIANLTTIPQYFNLELYTTARMMKYLDELIVALQRVVEQHFDEEILSNIATTFLTFHNNIAVEQHISSARAQMLDQLAVSLKSSLQLFKNGRPALDEQDEAQMLNGFRKINAFVATEDLRRNDLWELTINLLQNNTKLNNPYISEKAIIHAFLTLSWDIQRLLKGAEPNADEAARRLRVKIDKFMDVIKHFLSSSATGVENAFLCLCDLLILLNWKVSNDFPNSEIANLEIVLHNDFKDKINSFVVDNVFVSEENDPIHTFDQYQQIELLAKRRNLLSQFCKLIMHGVVPISDASLVLRYYVKYHTDYGDILKALLNKCREIDRIACASAISAALINSFEDLLLTSKGNIDPVDEDFIAIRDLAKRFALSFGPDATRNREAIATIHKLGIGHSLAASASKRRGNNQQKDCPNLAFLEVLIEFSPRLLRQDKHSVLKYLEKRKDESHKDVNDEILANNDAWQPYLLYRSSLQDKQAAAAAGGHDDVGSVRSFAQPSGRGRRGPRRRVDTTPTPSEFSVS</sequence>
<organism evidence="1 2">
    <name type="scientific">Panagrolaimus sp. ES5</name>
    <dbReference type="NCBI Taxonomy" id="591445"/>
    <lineage>
        <taxon>Eukaryota</taxon>
        <taxon>Metazoa</taxon>
        <taxon>Ecdysozoa</taxon>
        <taxon>Nematoda</taxon>
        <taxon>Chromadorea</taxon>
        <taxon>Rhabditida</taxon>
        <taxon>Tylenchina</taxon>
        <taxon>Panagrolaimomorpha</taxon>
        <taxon>Panagrolaimoidea</taxon>
        <taxon>Panagrolaimidae</taxon>
        <taxon>Panagrolaimus</taxon>
    </lineage>
</organism>
<proteinExistence type="predicted"/>
<dbReference type="Proteomes" id="UP000887579">
    <property type="component" value="Unplaced"/>
</dbReference>
<reference evidence="2" key="1">
    <citation type="submission" date="2022-11" db="UniProtKB">
        <authorList>
            <consortium name="WormBaseParasite"/>
        </authorList>
    </citation>
    <scope>IDENTIFICATION</scope>
</reference>
<protein>
    <submittedName>
        <fullName evidence="2">SCD domain-containing protein</fullName>
    </submittedName>
</protein>
<evidence type="ECO:0000313" key="1">
    <source>
        <dbReference type="Proteomes" id="UP000887579"/>
    </source>
</evidence>